<dbReference type="SUPFAM" id="SSF52047">
    <property type="entry name" value="RNI-like"/>
    <property type="match status" value="1"/>
</dbReference>
<dbReference type="AlphaFoldDB" id="A0AAD2CW85"/>
<evidence type="ECO:0000313" key="1">
    <source>
        <dbReference type="EMBL" id="CAI2373130.1"/>
    </source>
</evidence>
<keyword evidence="2" id="KW-1185">Reference proteome</keyword>
<accession>A0AAD2CW85</accession>
<dbReference type="EMBL" id="CAMPGE010014458">
    <property type="protein sequence ID" value="CAI2373130.1"/>
    <property type="molecule type" value="Genomic_DNA"/>
</dbReference>
<evidence type="ECO:0000313" key="2">
    <source>
        <dbReference type="Proteomes" id="UP001295684"/>
    </source>
</evidence>
<dbReference type="InterPro" id="IPR032675">
    <property type="entry name" value="LRR_dom_sf"/>
</dbReference>
<protein>
    <submittedName>
        <fullName evidence="1">Uncharacterized protein</fullName>
    </submittedName>
</protein>
<dbReference type="Proteomes" id="UP001295684">
    <property type="component" value="Unassembled WGS sequence"/>
</dbReference>
<organism evidence="1 2">
    <name type="scientific">Euplotes crassus</name>
    <dbReference type="NCBI Taxonomy" id="5936"/>
    <lineage>
        <taxon>Eukaryota</taxon>
        <taxon>Sar</taxon>
        <taxon>Alveolata</taxon>
        <taxon>Ciliophora</taxon>
        <taxon>Intramacronucleata</taxon>
        <taxon>Spirotrichea</taxon>
        <taxon>Hypotrichia</taxon>
        <taxon>Euplotida</taxon>
        <taxon>Euplotidae</taxon>
        <taxon>Moneuplotes</taxon>
    </lineage>
</organism>
<comment type="caution">
    <text evidence="1">The sequence shown here is derived from an EMBL/GenBank/DDBJ whole genome shotgun (WGS) entry which is preliminary data.</text>
</comment>
<gene>
    <name evidence="1" type="ORF">ECRASSUSDP1_LOCUS14468</name>
</gene>
<dbReference type="Gene3D" id="3.80.10.10">
    <property type="entry name" value="Ribonuclease Inhibitor"/>
    <property type="match status" value="1"/>
</dbReference>
<sequence length="270" mass="31441">MESLTKTIEEENSQRISLERSILKEIKEKDVTCCQSIYYNIFQREIETEPLVSDPESYRKSGLEIDLKDLRYANLVRSLKYLKFFDVNKFILYRADSKNKHFEDFLESSFPNTTNQLYFLSENWMDLNKPNYLNSLTRLSSKVIQTVTFESFYIGLSQLKRLVVTYKNVRVLALVHCRLSIPSVPDFSKALTNCKIQELDLHESGNSYCSEWEKNFGQVKSLTQGLSGSPDLRLSLKKVDFTDCGVNQNEVEKIFEENQLGEVEIIMDEI</sequence>
<name>A0AAD2CW85_EUPCR</name>
<reference evidence="1" key="1">
    <citation type="submission" date="2023-07" db="EMBL/GenBank/DDBJ databases">
        <authorList>
            <consortium name="AG Swart"/>
            <person name="Singh M."/>
            <person name="Singh A."/>
            <person name="Seah K."/>
            <person name="Emmerich C."/>
        </authorList>
    </citation>
    <scope>NUCLEOTIDE SEQUENCE</scope>
    <source>
        <strain evidence="1">DP1</strain>
    </source>
</reference>
<proteinExistence type="predicted"/>